<comment type="caution">
    <text evidence="1">The sequence shown here is derived from an EMBL/GenBank/DDBJ whole genome shotgun (WGS) entry which is preliminary data.</text>
</comment>
<dbReference type="EMBL" id="JAVYJV010000010">
    <property type="protein sequence ID" value="KAK4360267.1"/>
    <property type="molecule type" value="Genomic_DNA"/>
</dbReference>
<protein>
    <submittedName>
        <fullName evidence="1">Uncharacterized protein</fullName>
    </submittedName>
</protein>
<gene>
    <name evidence="1" type="ORF">RND71_019219</name>
</gene>
<evidence type="ECO:0000313" key="2">
    <source>
        <dbReference type="Proteomes" id="UP001291623"/>
    </source>
</evidence>
<evidence type="ECO:0000313" key="1">
    <source>
        <dbReference type="EMBL" id="KAK4360267.1"/>
    </source>
</evidence>
<reference evidence="1" key="1">
    <citation type="submission" date="2023-12" db="EMBL/GenBank/DDBJ databases">
        <title>Genome assembly of Anisodus tanguticus.</title>
        <authorList>
            <person name="Wang Y.-J."/>
        </authorList>
    </citation>
    <scope>NUCLEOTIDE SEQUENCE</scope>
    <source>
        <strain evidence="1">KB-2021</strain>
        <tissue evidence="1">Leaf</tissue>
    </source>
</reference>
<dbReference type="AlphaFoldDB" id="A0AAE1RZ20"/>
<organism evidence="1 2">
    <name type="scientific">Anisodus tanguticus</name>
    <dbReference type="NCBI Taxonomy" id="243964"/>
    <lineage>
        <taxon>Eukaryota</taxon>
        <taxon>Viridiplantae</taxon>
        <taxon>Streptophyta</taxon>
        <taxon>Embryophyta</taxon>
        <taxon>Tracheophyta</taxon>
        <taxon>Spermatophyta</taxon>
        <taxon>Magnoliopsida</taxon>
        <taxon>eudicotyledons</taxon>
        <taxon>Gunneridae</taxon>
        <taxon>Pentapetalae</taxon>
        <taxon>asterids</taxon>
        <taxon>lamiids</taxon>
        <taxon>Solanales</taxon>
        <taxon>Solanaceae</taxon>
        <taxon>Solanoideae</taxon>
        <taxon>Hyoscyameae</taxon>
        <taxon>Anisodus</taxon>
    </lineage>
</organism>
<sequence length="166" mass="18971">MSLLININRLTGSQEILYHVKIYMFLSPLKTLGENPLFWVQYQLQAYVNGSECWENVGSYLLKLVGALSGYSGQSAYEASEILHKVVSKSNSIYLRAKSFIFTSTPSYQDIHISTIPFSFPIHVKTAHTTQLESKVKVIKPLVNNELIVNKVFFMQMVEKSKEMER</sequence>
<dbReference type="Proteomes" id="UP001291623">
    <property type="component" value="Unassembled WGS sequence"/>
</dbReference>
<keyword evidence="2" id="KW-1185">Reference proteome</keyword>
<proteinExistence type="predicted"/>
<accession>A0AAE1RZ20</accession>
<name>A0AAE1RZ20_9SOLA</name>